<gene>
    <name evidence="1" type="ORF">RPERSI_LOCUS12890</name>
</gene>
<protein>
    <submittedName>
        <fullName evidence="1">24767_t:CDS:1</fullName>
    </submittedName>
</protein>
<feature type="non-terminal residue" evidence="1">
    <location>
        <position position="1"/>
    </location>
</feature>
<name>A0ACA9Q630_9GLOM</name>
<dbReference type="EMBL" id="CAJVQC010028002">
    <property type="protein sequence ID" value="CAG8738276.1"/>
    <property type="molecule type" value="Genomic_DNA"/>
</dbReference>
<accession>A0ACA9Q630</accession>
<comment type="caution">
    <text evidence="1">The sequence shown here is derived from an EMBL/GenBank/DDBJ whole genome shotgun (WGS) entry which is preliminary data.</text>
</comment>
<sequence length="71" mass="8168">HKDTISICLRLDRILEQMFVDSLTYVKHYDDKMLTSPLCLLFAVATVFSIDAKRNVINTERSNPDRSVGRP</sequence>
<keyword evidence="2" id="KW-1185">Reference proteome</keyword>
<dbReference type="Proteomes" id="UP000789920">
    <property type="component" value="Unassembled WGS sequence"/>
</dbReference>
<proteinExistence type="predicted"/>
<reference evidence="1" key="1">
    <citation type="submission" date="2021-06" db="EMBL/GenBank/DDBJ databases">
        <authorList>
            <person name="Kallberg Y."/>
            <person name="Tangrot J."/>
            <person name="Rosling A."/>
        </authorList>
    </citation>
    <scope>NUCLEOTIDE SEQUENCE</scope>
    <source>
        <strain evidence="1">MA461A</strain>
    </source>
</reference>
<evidence type="ECO:0000313" key="2">
    <source>
        <dbReference type="Proteomes" id="UP000789920"/>
    </source>
</evidence>
<organism evidence="1 2">
    <name type="scientific">Racocetra persica</name>
    <dbReference type="NCBI Taxonomy" id="160502"/>
    <lineage>
        <taxon>Eukaryota</taxon>
        <taxon>Fungi</taxon>
        <taxon>Fungi incertae sedis</taxon>
        <taxon>Mucoromycota</taxon>
        <taxon>Glomeromycotina</taxon>
        <taxon>Glomeromycetes</taxon>
        <taxon>Diversisporales</taxon>
        <taxon>Gigasporaceae</taxon>
        <taxon>Racocetra</taxon>
    </lineage>
</organism>
<feature type="non-terminal residue" evidence="1">
    <location>
        <position position="71"/>
    </location>
</feature>
<evidence type="ECO:0000313" key="1">
    <source>
        <dbReference type="EMBL" id="CAG8738276.1"/>
    </source>
</evidence>